<gene>
    <name evidence="1" type="ORF">BLNAU_22556</name>
</gene>
<organism evidence="1 2">
    <name type="scientific">Blattamonas nauphoetae</name>
    <dbReference type="NCBI Taxonomy" id="2049346"/>
    <lineage>
        <taxon>Eukaryota</taxon>
        <taxon>Metamonada</taxon>
        <taxon>Preaxostyla</taxon>
        <taxon>Oxymonadida</taxon>
        <taxon>Blattamonas</taxon>
    </lineage>
</organism>
<keyword evidence="2" id="KW-1185">Reference proteome</keyword>
<dbReference type="EMBL" id="JARBJD010000402">
    <property type="protein sequence ID" value="KAK2942528.1"/>
    <property type="molecule type" value="Genomic_DNA"/>
</dbReference>
<name>A0ABQ9WT73_9EUKA</name>
<reference evidence="1 2" key="1">
    <citation type="journal article" date="2022" name="bioRxiv">
        <title>Genomics of Preaxostyla Flagellates Illuminates Evolutionary Transitions and the Path Towards Mitochondrial Loss.</title>
        <authorList>
            <person name="Novak L.V.F."/>
            <person name="Treitli S.C."/>
            <person name="Pyrih J."/>
            <person name="Halakuc P."/>
            <person name="Pipaliya S.V."/>
            <person name="Vacek V."/>
            <person name="Brzon O."/>
            <person name="Soukal P."/>
            <person name="Eme L."/>
            <person name="Dacks J.B."/>
            <person name="Karnkowska A."/>
            <person name="Elias M."/>
            <person name="Hampl V."/>
        </authorList>
    </citation>
    <scope>NUCLEOTIDE SEQUENCE [LARGE SCALE GENOMIC DNA]</scope>
    <source>
        <strain evidence="1">NAU3</strain>
        <tissue evidence="1">Gut</tissue>
    </source>
</reference>
<protein>
    <submittedName>
        <fullName evidence="1">Uncharacterized protein</fullName>
    </submittedName>
</protein>
<accession>A0ABQ9WT73</accession>
<evidence type="ECO:0000313" key="1">
    <source>
        <dbReference type="EMBL" id="KAK2942528.1"/>
    </source>
</evidence>
<dbReference type="Proteomes" id="UP001281761">
    <property type="component" value="Unassembled WGS sequence"/>
</dbReference>
<proteinExistence type="predicted"/>
<sequence length="167" mass="18281">MPNLIAHFESLHRPSLGRSLLRQHAQKHSVFRHSWPDFGWACLRHFVEVTPKSKPNPSTPFLQSGILIHNNSSAEISMSDNCGMSESITKRREGWLNSDSQRVGSVVSSLVLVSVPFPSASLNPFLTSPITLHVGLLSLQQTITSMHDPQNGNGAVCVEQSQSVSTA</sequence>
<comment type="caution">
    <text evidence="1">The sequence shown here is derived from an EMBL/GenBank/DDBJ whole genome shotgun (WGS) entry which is preliminary data.</text>
</comment>
<evidence type="ECO:0000313" key="2">
    <source>
        <dbReference type="Proteomes" id="UP001281761"/>
    </source>
</evidence>